<feature type="transmembrane region" description="Helical" evidence="1">
    <location>
        <begin position="393"/>
        <end position="416"/>
    </location>
</feature>
<feature type="transmembrane region" description="Helical" evidence="1">
    <location>
        <begin position="368"/>
        <end position="387"/>
    </location>
</feature>
<dbReference type="Proteomes" id="UP000581688">
    <property type="component" value="Unassembled WGS sequence"/>
</dbReference>
<feature type="transmembrane region" description="Helical" evidence="1">
    <location>
        <begin position="148"/>
        <end position="167"/>
    </location>
</feature>
<feature type="transmembrane region" description="Helical" evidence="1">
    <location>
        <begin position="326"/>
        <end position="347"/>
    </location>
</feature>
<feature type="transmembrane region" description="Helical" evidence="1">
    <location>
        <begin position="124"/>
        <end position="142"/>
    </location>
</feature>
<dbReference type="AlphaFoldDB" id="A0A841Q781"/>
<feature type="transmembrane region" description="Helical" evidence="1">
    <location>
        <begin position="25"/>
        <end position="54"/>
    </location>
</feature>
<dbReference type="EMBL" id="JACHGH010000007">
    <property type="protein sequence ID" value="MBB6454177.1"/>
    <property type="molecule type" value="Genomic_DNA"/>
</dbReference>
<proteinExistence type="predicted"/>
<feature type="transmembrane region" description="Helical" evidence="1">
    <location>
        <begin position="74"/>
        <end position="91"/>
    </location>
</feature>
<feature type="transmembrane region" description="Helical" evidence="1">
    <location>
        <begin position="301"/>
        <end position="320"/>
    </location>
</feature>
<keyword evidence="1" id="KW-0472">Membrane</keyword>
<keyword evidence="1" id="KW-0812">Transmembrane</keyword>
<reference evidence="2 3" key="1">
    <citation type="submission" date="2020-08" db="EMBL/GenBank/DDBJ databases">
        <title>Genomic Encyclopedia of Type Strains, Phase IV (KMG-IV): sequencing the most valuable type-strain genomes for metagenomic binning, comparative biology and taxonomic classification.</title>
        <authorList>
            <person name="Goeker M."/>
        </authorList>
    </citation>
    <scope>NUCLEOTIDE SEQUENCE [LARGE SCALE GENOMIC DNA]</scope>
    <source>
        <strain evidence="2 3">DSM 19612</strain>
    </source>
</reference>
<name>A0A841Q781_9BACI</name>
<evidence type="ECO:0000313" key="3">
    <source>
        <dbReference type="Proteomes" id="UP000581688"/>
    </source>
</evidence>
<feature type="transmembrane region" description="Helical" evidence="1">
    <location>
        <begin position="179"/>
        <end position="197"/>
    </location>
</feature>
<protein>
    <submittedName>
        <fullName evidence="2">Uncharacterized protein</fullName>
    </submittedName>
</protein>
<keyword evidence="1" id="KW-1133">Transmembrane helix</keyword>
<evidence type="ECO:0000256" key="1">
    <source>
        <dbReference type="SAM" id="Phobius"/>
    </source>
</evidence>
<feature type="transmembrane region" description="Helical" evidence="1">
    <location>
        <begin position="203"/>
        <end position="224"/>
    </location>
</feature>
<organism evidence="2 3">
    <name type="scientific">Salirhabdus euzebyi</name>
    <dbReference type="NCBI Taxonomy" id="394506"/>
    <lineage>
        <taxon>Bacteria</taxon>
        <taxon>Bacillati</taxon>
        <taxon>Bacillota</taxon>
        <taxon>Bacilli</taxon>
        <taxon>Bacillales</taxon>
        <taxon>Bacillaceae</taxon>
        <taxon>Salirhabdus</taxon>
    </lineage>
</organism>
<accession>A0A841Q781</accession>
<gene>
    <name evidence="2" type="ORF">HNQ94_002628</name>
</gene>
<evidence type="ECO:0000313" key="2">
    <source>
        <dbReference type="EMBL" id="MBB6454177.1"/>
    </source>
</evidence>
<keyword evidence="3" id="KW-1185">Reference proteome</keyword>
<sequence>MNDYPSLFHTYRWIRKNRFQKKLQIYRQALATVLDITISIYLFFFLIISLIALQNWLREFEPIFSMFENVSNDVLFLLFGALIIRAFIFSYRNPGVYVTSTEYQLSLMPYIKERIWLYCLKERVLKLTFIFFVLHVVIFLLTPLSYLFISKIIFIIWIAHMAGIAIQWRLFQDSGFKKIAKIFLVVLLFACIRYIFLSKFIPSAILLWLFISIVTVGAIILLFYKPLRHVDWVKVVSYSDIKVWSMYLVESLTKVPIKPPKKYQLFNKLFHGKKAKKPLPYDLSVISIRLWRVFLKEHGDLLLKLISTIFLLIIGLGLQGKWLLSVSIPLAIFIMNQMVASLFAYQFQQPILHALPWRFRPWFQSFKKWYVVLVFFVSLAIAGMLLFHHISVWAIGFHLLFYILWMYIDLFISILVRSNNMIGFYRSYRSLYLLRLSMMVAIFFSLISIWISMISTILLVAFVLINNLEIKDVNSA</sequence>
<dbReference type="RefSeq" id="WP_174496732.1">
    <property type="nucleotide sequence ID" value="NZ_CADDWK010000009.1"/>
</dbReference>
<feature type="transmembrane region" description="Helical" evidence="1">
    <location>
        <begin position="436"/>
        <end position="465"/>
    </location>
</feature>
<comment type="caution">
    <text evidence="2">The sequence shown here is derived from an EMBL/GenBank/DDBJ whole genome shotgun (WGS) entry which is preliminary data.</text>
</comment>